<dbReference type="HAMAP" id="MF_00467">
    <property type="entry name" value="Aminopeptidase_M18_2"/>
    <property type="match status" value="1"/>
</dbReference>
<evidence type="ECO:0000256" key="2">
    <source>
        <dbReference type="ARBA" id="ARBA00008290"/>
    </source>
</evidence>
<dbReference type="InterPro" id="IPR023358">
    <property type="entry name" value="Peptidase_M18_dom2"/>
</dbReference>
<dbReference type="GO" id="GO:0008270">
    <property type="term" value="F:zinc ion binding"/>
    <property type="evidence" value="ECO:0007669"/>
    <property type="project" value="UniProtKB-UniRule"/>
</dbReference>
<evidence type="ECO:0000256" key="3">
    <source>
        <dbReference type="ARBA" id="ARBA00014897"/>
    </source>
</evidence>
<evidence type="ECO:0000313" key="14">
    <source>
        <dbReference type="Proteomes" id="UP000464452"/>
    </source>
</evidence>
<keyword evidence="9 10" id="KW-0482">Metalloprotease</keyword>
<dbReference type="SUPFAM" id="SSF53187">
    <property type="entry name" value="Zn-dependent exopeptidases"/>
    <property type="match status" value="1"/>
</dbReference>
<comment type="similarity">
    <text evidence="2 10 11">Belongs to the peptidase M18 family.</text>
</comment>
<dbReference type="EC" id="3.4.11.-" evidence="10"/>
<proteinExistence type="inferred from homology"/>
<dbReference type="InterPro" id="IPR001948">
    <property type="entry name" value="Peptidase_M18"/>
</dbReference>
<evidence type="ECO:0000256" key="5">
    <source>
        <dbReference type="ARBA" id="ARBA00022670"/>
    </source>
</evidence>
<gene>
    <name evidence="10" type="primary">apeB</name>
    <name evidence="13" type="ORF">G3A45_00660</name>
</gene>
<evidence type="ECO:0000256" key="10">
    <source>
        <dbReference type="HAMAP-Rule" id="MF_00467"/>
    </source>
</evidence>
<organism evidence="13 14">
    <name type="scientific">Caloranaerobacter azorensis</name>
    <dbReference type="NCBI Taxonomy" id="116090"/>
    <lineage>
        <taxon>Bacteria</taxon>
        <taxon>Bacillati</taxon>
        <taxon>Bacillota</taxon>
        <taxon>Tissierellia</taxon>
        <taxon>Tissierellales</taxon>
        <taxon>Thermohalobacteraceae</taxon>
        <taxon>Caloranaerobacter</taxon>
    </lineage>
</organism>
<dbReference type="GO" id="GO:0006508">
    <property type="term" value="P:proteolysis"/>
    <property type="evidence" value="ECO:0007669"/>
    <property type="project" value="UniProtKB-UniRule"/>
</dbReference>
<comment type="cofactor">
    <cofactor evidence="1 10 12">
        <name>Zn(2+)</name>
        <dbReference type="ChEBI" id="CHEBI:29105"/>
    </cofactor>
</comment>
<evidence type="ECO:0000256" key="1">
    <source>
        <dbReference type="ARBA" id="ARBA00001947"/>
    </source>
</evidence>
<feature type="binding site" evidence="10">
    <location>
        <position position="409"/>
    </location>
    <ligand>
        <name>Zn(2+)</name>
        <dbReference type="ChEBI" id="CHEBI:29105"/>
    </ligand>
</feature>
<evidence type="ECO:0000313" key="13">
    <source>
        <dbReference type="EMBL" id="QIB25955.1"/>
    </source>
</evidence>
<dbReference type="InterPro" id="IPR022984">
    <property type="entry name" value="M18_aminopeptidase_2"/>
</dbReference>
<evidence type="ECO:0000256" key="6">
    <source>
        <dbReference type="ARBA" id="ARBA00022723"/>
    </source>
</evidence>
<dbReference type="Proteomes" id="UP000464452">
    <property type="component" value="Chromosome"/>
</dbReference>
<dbReference type="GO" id="GO:0005737">
    <property type="term" value="C:cytoplasm"/>
    <property type="evidence" value="ECO:0007669"/>
    <property type="project" value="UniProtKB-ARBA"/>
</dbReference>
<protein>
    <recommendedName>
        <fullName evidence="3 10">Probable M18 family aminopeptidase 2</fullName>
        <ecNumber evidence="10">3.4.11.-</ecNumber>
    </recommendedName>
</protein>
<keyword evidence="4 10" id="KW-0031">Aminopeptidase</keyword>
<dbReference type="FunFam" id="2.30.250.10:FF:000003">
    <property type="entry name" value="Probable M18 family aminopeptidase 2"/>
    <property type="match status" value="1"/>
</dbReference>
<sequence>MEKELRLAQELIDFIYKSPTQYHAVESIKEMLINSGFQELKLRDKWNIEKGGKYFVTKNDSALVAFVVGRGEVEKDGFKLIGAHTDAPTFRIKPSPEMIAENSYLKLNTEVYGGPILNTWFDRPLSLAGRVSLKSDNPLYPETRLININEPILIIPNLAIHMNRKINEGVSINKQKDVLPILSLINDEFEKDNYLIKLLSKHLNVDHEDIIDFDLYLYEFEKGKIIGLNREFISCGRLDDLAMVHAGITALINSEVSNSTNVMVCFDNEEVGSQTKQGAGSPMLINILERIVYALGKDKEDFFRAIYSSFLISADMAHAVHPNSPEKHDPVNKPKINKGPVIKINANLAYTTDSDSCAVYEMICKMAGIPLQKFVNRSDERGGSTIGPISSSQLDIRSIDIGNPMLAMHSIRELAGVLDHYYVTKSFEKYFSL</sequence>
<keyword evidence="8 10" id="KW-0862">Zinc</keyword>
<dbReference type="NCBIfam" id="NF002759">
    <property type="entry name" value="PRK02813.1"/>
    <property type="match status" value="1"/>
</dbReference>
<evidence type="ECO:0000256" key="12">
    <source>
        <dbReference type="RuleBase" id="RU004387"/>
    </source>
</evidence>
<dbReference type="GO" id="GO:0004177">
    <property type="term" value="F:aminopeptidase activity"/>
    <property type="evidence" value="ECO:0007669"/>
    <property type="project" value="UniProtKB-UniRule"/>
</dbReference>
<dbReference type="SUPFAM" id="SSF101821">
    <property type="entry name" value="Aminopeptidase/glucanase lid domain"/>
    <property type="match status" value="1"/>
</dbReference>
<dbReference type="RefSeq" id="WP_163234165.1">
    <property type="nucleotide sequence ID" value="NZ_CP048617.1"/>
</dbReference>
<keyword evidence="6 10" id="KW-0479">Metal-binding</keyword>
<reference evidence="13 14" key="1">
    <citation type="submission" date="2020-02" db="EMBL/GenBank/DDBJ databases">
        <title>Thermophilic hydrogen producing bacteria, Caloranaerobacter azorensis.</title>
        <authorList>
            <person name="Baek K."/>
        </authorList>
    </citation>
    <scope>NUCLEOTIDE SEQUENCE [LARGE SCALE GENOMIC DNA]</scope>
    <source>
        <strain evidence="13 14">T3-1</strain>
    </source>
</reference>
<evidence type="ECO:0000256" key="4">
    <source>
        <dbReference type="ARBA" id="ARBA00022438"/>
    </source>
</evidence>
<evidence type="ECO:0000256" key="11">
    <source>
        <dbReference type="RuleBase" id="RU004386"/>
    </source>
</evidence>
<accession>A0A6P1YCP8</accession>
<dbReference type="PANTHER" id="PTHR28570:SF3">
    <property type="entry name" value="ASPARTYL AMINOPEPTIDASE"/>
    <property type="match status" value="1"/>
</dbReference>
<evidence type="ECO:0000256" key="7">
    <source>
        <dbReference type="ARBA" id="ARBA00022801"/>
    </source>
</evidence>
<dbReference type="Gene3D" id="2.30.250.10">
    <property type="entry name" value="Aminopeptidase i, Domain 2"/>
    <property type="match status" value="1"/>
</dbReference>
<evidence type="ECO:0000256" key="9">
    <source>
        <dbReference type="ARBA" id="ARBA00023049"/>
    </source>
</evidence>
<dbReference type="Pfam" id="PF02127">
    <property type="entry name" value="Peptidase_M18"/>
    <property type="match status" value="1"/>
</dbReference>
<dbReference type="CDD" id="cd05658">
    <property type="entry name" value="M18_DAP"/>
    <property type="match status" value="1"/>
</dbReference>
<keyword evidence="5 10" id="KW-0645">Protease</keyword>
<dbReference type="KEGG" id="cazo:G3A45_00660"/>
<dbReference type="EMBL" id="CP048617">
    <property type="protein sequence ID" value="QIB25955.1"/>
    <property type="molecule type" value="Genomic_DNA"/>
</dbReference>
<dbReference type="PRINTS" id="PR00932">
    <property type="entry name" value="AMINO1PTASE"/>
</dbReference>
<feature type="binding site" evidence="10">
    <location>
        <position position="84"/>
    </location>
    <ligand>
        <name>Zn(2+)</name>
        <dbReference type="ChEBI" id="CHEBI:29105"/>
    </ligand>
</feature>
<keyword evidence="7 10" id="KW-0378">Hydrolase</keyword>
<dbReference type="AlphaFoldDB" id="A0A6P1YCP8"/>
<dbReference type="GO" id="GO:0008237">
    <property type="term" value="F:metallopeptidase activity"/>
    <property type="evidence" value="ECO:0007669"/>
    <property type="project" value="UniProtKB-UniRule"/>
</dbReference>
<feature type="binding site" evidence="10">
    <location>
        <position position="161"/>
    </location>
    <ligand>
        <name>Zn(2+)</name>
        <dbReference type="ChEBI" id="CHEBI:29105"/>
    </ligand>
</feature>
<dbReference type="Gene3D" id="3.40.630.10">
    <property type="entry name" value="Zn peptidases"/>
    <property type="match status" value="1"/>
</dbReference>
<evidence type="ECO:0000256" key="8">
    <source>
        <dbReference type="ARBA" id="ARBA00022833"/>
    </source>
</evidence>
<dbReference type="PANTHER" id="PTHR28570">
    <property type="entry name" value="ASPARTYL AMINOPEPTIDASE"/>
    <property type="match status" value="1"/>
</dbReference>
<name>A0A6P1YCP8_9FIRM</name>